<proteinExistence type="predicted"/>
<dbReference type="Pfam" id="PF20042">
    <property type="entry name" value="DUF6444"/>
    <property type="match status" value="1"/>
</dbReference>
<gene>
    <name evidence="4" type="ORF">H0A75_00550</name>
</gene>
<feature type="domain" description="DUF6444" evidence="3">
    <location>
        <begin position="16"/>
        <end position="86"/>
    </location>
</feature>
<feature type="domain" description="Transposase IS66 central" evidence="2">
    <location>
        <begin position="158"/>
        <end position="433"/>
    </location>
</feature>
<dbReference type="InterPro" id="IPR004291">
    <property type="entry name" value="Transposase_IS66_central"/>
</dbReference>
<organism evidence="4 5">
    <name type="scientific">Candidatus Methanofishera endochildressiae</name>
    <dbReference type="NCBI Taxonomy" id="2738884"/>
    <lineage>
        <taxon>Bacteria</taxon>
        <taxon>Pseudomonadati</taxon>
        <taxon>Pseudomonadota</taxon>
        <taxon>Gammaproteobacteria</taxon>
        <taxon>Candidatus Methanofishera</taxon>
    </lineage>
</organism>
<feature type="region of interest" description="Disordered" evidence="1">
    <location>
        <begin position="51"/>
        <end position="86"/>
    </location>
</feature>
<reference evidence="4 5" key="1">
    <citation type="submission" date="2020-05" db="EMBL/GenBank/DDBJ databases">
        <title>Horizontal transmission and recombination maintain forever young bacterial symbiont genomes.</title>
        <authorList>
            <person name="Russell S.L."/>
            <person name="Pepper-Tunick E."/>
            <person name="Svedberg J."/>
            <person name="Byrne A."/>
            <person name="Ruelas Castillo J."/>
            <person name="Vollmers C."/>
            <person name="Beinart R.A."/>
            <person name="Corbett-Detig R."/>
        </authorList>
    </citation>
    <scope>NUCLEOTIDE SEQUENCE [LARGE SCALE GENOMIC DNA]</scope>
    <source>
        <strain evidence="4">4727-3</strain>
    </source>
</reference>
<evidence type="ECO:0000259" key="2">
    <source>
        <dbReference type="Pfam" id="PF03050"/>
    </source>
</evidence>
<accession>A0A7Z0SCC1</accession>
<dbReference type="NCBIfam" id="NF033517">
    <property type="entry name" value="transpos_IS66"/>
    <property type="match status" value="1"/>
</dbReference>
<sequence>MKIDAIDVDSAINHVKQLLKTERDLSPALKSALEVILLLVTVLLNRVTLNSKNSSKPPASDPNRKKGQRKKSDKSSGGQKSHIGTTLQKIEEPDEIEIITIDRLSLPKGQYTEDGFETRQVFDIDISRVVTEYQAQRLVNEKGQCFIAPFPDEVTKAVQYGNGIKAHIVYLSQYQLLPYKRIQEYLADQLQLPVSEGSIYNFNQQAYEQLAEFETISKANLVASPYLHVDETGININGKRHWLHGTSNDKWTNFFPHAKRGTEAMNEINILPHYHGILCHDHWKPYYKYDCTYSLCNAHHIRELTRAWEQDKQKWAHKMKRLLEKMNDAVNQVGGRLPHKEAEQWKVQYRELLGKAEIECPPPDKPAEKRRGRIKRSKARNLLERLINYEEDVLRFMTQTCVPFTNNAAENSIRMTKVQQKISGCFRSTRGAEIFCRVRGYLATCRKQGVSATQAMELVFEGRLPELAL</sequence>
<dbReference type="PANTHER" id="PTHR33678">
    <property type="entry name" value="BLL1576 PROTEIN"/>
    <property type="match status" value="1"/>
</dbReference>
<evidence type="ECO:0000259" key="3">
    <source>
        <dbReference type="Pfam" id="PF20042"/>
    </source>
</evidence>
<evidence type="ECO:0000313" key="4">
    <source>
        <dbReference type="EMBL" id="NYT46418.1"/>
    </source>
</evidence>
<dbReference type="Proteomes" id="UP000537890">
    <property type="component" value="Unassembled WGS sequence"/>
</dbReference>
<dbReference type="InterPro" id="IPR052344">
    <property type="entry name" value="Transposase-related"/>
</dbReference>
<dbReference type="EMBL" id="JACCHS010000003">
    <property type="protein sequence ID" value="NYT46418.1"/>
    <property type="molecule type" value="Genomic_DNA"/>
</dbReference>
<comment type="caution">
    <text evidence="4">The sequence shown here is derived from an EMBL/GenBank/DDBJ whole genome shotgun (WGS) entry which is preliminary data.</text>
</comment>
<dbReference type="AlphaFoldDB" id="A0A7Z0SCC1"/>
<evidence type="ECO:0000313" key="5">
    <source>
        <dbReference type="Proteomes" id="UP000537890"/>
    </source>
</evidence>
<dbReference type="InterPro" id="IPR045618">
    <property type="entry name" value="DUF6444"/>
</dbReference>
<evidence type="ECO:0000256" key="1">
    <source>
        <dbReference type="SAM" id="MobiDB-lite"/>
    </source>
</evidence>
<dbReference type="PANTHER" id="PTHR33678:SF1">
    <property type="entry name" value="BLL1576 PROTEIN"/>
    <property type="match status" value="1"/>
</dbReference>
<protein>
    <submittedName>
        <fullName evidence="4">IS66 family transposase</fullName>
    </submittedName>
</protein>
<dbReference type="Pfam" id="PF03050">
    <property type="entry name" value="DDE_Tnp_IS66"/>
    <property type="match status" value="1"/>
</dbReference>
<name>A0A7Z0SCC1_9GAMM</name>